<dbReference type="EMBL" id="GGEC01016600">
    <property type="protein sequence ID" value="MBW97083.1"/>
    <property type="molecule type" value="Transcribed_RNA"/>
</dbReference>
<feature type="compositionally biased region" description="Polar residues" evidence="1">
    <location>
        <begin position="245"/>
        <end position="258"/>
    </location>
</feature>
<feature type="compositionally biased region" description="Basic and acidic residues" evidence="1">
    <location>
        <begin position="79"/>
        <end position="93"/>
    </location>
</feature>
<feature type="compositionally biased region" description="Basic and acidic residues" evidence="1">
    <location>
        <begin position="58"/>
        <end position="68"/>
    </location>
</feature>
<feature type="region of interest" description="Disordered" evidence="1">
    <location>
        <begin position="58"/>
        <end position="93"/>
    </location>
</feature>
<name>A0A2P2JUD9_RHIMU</name>
<sequence length="282" mass="32495">MLLHEEGHKEPAQSPLNHANYTCDLLVSKYAPLEPEEAKVSRNQYWLNRSLVPRIKEAKLTNKKEKLAQAKSKTSNRKQNPEKKTSSKTEKTKMEIRVKKKPGANSTIKIISRKRKRSSNPLYATQETKLKQLQNPDHRETETKQSIELIQQSLKTQFHKIKREDIFMRNYHNSLTSLALPGINNEGNTITLRAHQTLGHNLPRIFRRPYENDVAGPHFAKSMRNPLSKDNITGKVQGRKHTGSVGLQHTRSIPTPQQRTPTLSIFLGYQEIICRKETQIDR</sequence>
<evidence type="ECO:0000256" key="1">
    <source>
        <dbReference type="SAM" id="MobiDB-lite"/>
    </source>
</evidence>
<protein>
    <submittedName>
        <fullName evidence="2">Mitochondrial inner membrane protease subunit 1</fullName>
    </submittedName>
</protein>
<accession>A0A2P2JUD9</accession>
<reference evidence="2" key="1">
    <citation type="submission" date="2018-02" db="EMBL/GenBank/DDBJ databases">
        <title>Rhizophora mucronata_Transcriptome.</title>
        <authorList>
            <person name="Meera S.P."/>
            <person name="Sreeshan A."/>
            <person name="Augustine A."/>
        </authorList>
    </citation>
    <scope>NUCLEOTIDE SEQUENCE</scope>
    <source>
        <tissue evidence="2">Leaf</tissue>
    </source>
</reference>
<proteinExistence type="predicted"/>
<dbReference type="GO" id="GO:0008233">
    <property type="term" value="F:peptidase activity"/>
    <property type="evidence" value="ECO:0007669"/>
    <property type="project" value="UniProtKB-KW"/>
</dbReference>
<feature type="region of interest" description="Disordered" evidence="1">
    <location>
        <begin position="219"/>
        <end position="258"/>
    </location>
</feature>
<keyword evidence="2" id="KW-0645">Protease</keyword>
<dbReference type="AlphaFoldDB" id="A0A2P2JUD9"/>
<evidence type="ECO:0000313" key="2">
    <source>
        <dbReference type="EMBL" id="MBW97083.1"/>
    </source>
</evidence>
<dbReference type="GO" id="GO:0006508">
    <property type="term" value="P:proteolysis"/>
    <property type="evidence" value="ECO:0007669"/>
    <property type="project" value="UniProtKB-KW"/>
</dbReference>
<keyword evidence="2" id="KW-0378">Hydrolase</keyword>
<dbReference type="EMBL" id="GGEC01016598">
    <property type="protein sequence ID" value="MBW97081.1"/>
    <property type="molecule type" value="Transcribed_RNA"/>
</dbReference>
<organism evidence="2">
    <name type="scientific">Rhizophora mucronata</name>
    <name type="common">Asiatic mangrove</name>
    <dbReference type="NCBI Taxonomy" id="61149"/>
    <lineage>
        <taxon>Eukaryota</taxon>
        <taxon>Viridiplantae</taxon>
        <taxon>Streptophyta</taxon>
        <taxon>Embryophyta</taxon>
        <taxon>Tracheophyta</taxon>
        <taxon>Spermatophyta</taxon>
        <taxon>Magnoliopsida</taxon>
        <taxon>eudicotyledons</taxon>
        <taxon>Gunneridae</taxon>
        <taxon>Pentapetalae</taxon>
        <taxon>rosids</taxon>
        <taxon>fabids</taxon>
        <taxon>Malpighiales</taxon>
        <taxon>Rhizophoraceae</taxon>
        <taxon>Rhizophora</taxon>
    </lineage>
</organism>